<dbReference type="InterPro" id="IPR012934">
    <property type="entry name" value="Znf_AD"/>
</dbReference>
<keyword evidence="13" id="KW-1185">Reference proteome</keyword>
<dbReference type="AlphaFoldDB" id="A0A182UVW4"/>
<dbReference type="SUPFAM" id="SSF57667">
    <property type="entry name" value="beta-beta-alpha zinc fingers"/>
    <property type="match status" value="2"/>
</dbReference>
<dbReference type="Pfam" id="PF07776">
    <property type="entry name" value="zf-AD"/>
    <property type="match status" value="1"/>
</dbReference>
<dbReference type="PANTHER" id="PTHR16515:SF66">
    <property type="entry name" value="C2H2-TYPE DOMAIN-CONTAINING PROTEIN"/>
    <property type="match status" value="1"/>
</dbReference>
<dbReference type="SUPFAM" id="SSF57716">
    <property type="entry name" value="Glucocorticoid receptor-like (DNA-binding domain)"/>
    <property type="match status" value="1"/>
</dbReference>
<evidence type="ECO:0000313" key="12">
    <source>
        <dbReference type="EnsemblMetazoa" id="AMEM004563-PA"/>
    </source>
</evidence>
<dbReference type="Gene3D" id="3.30.160.60">
    <property type="entry name" value="Classic Zinc Finger"/>
    <property type="match status" value="2"/>
</dbReference>
<evidence type="ECO:0000256" key="4">
    <source>
        <dbReference type="ARBA" id="ARBA00022771"/>
    </source>
</evidence>
<sequence>MCRRGKRSVHLFIQHPTIMELLTTMKIPTAGPETYCRLCLGKESLLGVFATEKPLHNDGHTDSSSSTELVEKIYECTNIKLSCTVDAACAICRRCLQAVQDFYHFRVRSNKVNDLIQVTTVVANGDDDSSGSGNEAPAKRETTTVVVPCPTTTTPPLPAAKQPKPSIVSSASKTTGERSNRCRYCPKSFRTVAELAEHGKRTHVAGRQHHCPNCLAQFQHAPSLARHMRSRSCFAFSKYRCRVCSESFPERDQWADHIRIHAKDFPYQCPDCWSQFKHKATLRRHANTVHLLAKV</sequence>
<keyword evidence="4 7" id="KW-0863">Zinc-finger</keyword>
<feature type="domain" description="ZAD" evidence="11">
    <location>
        <begin position="34"/>
        <end position="119"/>
    </location>
</feature>
<dbReference type="InterPro" id="IPR036236">
    <property type="entry name" value="Znf_C2H2_sf"/>
</dbReference>
<dbReference type="InterPro" id="IPR050331">
    <property type="entry name" value="Zinc_finger"/>
</dbReference>
<keyword evidence="3" id="KW-0677">Repeat</keyword>
<dbReference type="SMART" id="SM00868">
    <property type="entry name" value="zf-AD"/>
    <property type="match status" value="1"/>
</dbReference>
<accession>A0A182UVW4</accession>
<dbReference type="Gene3D" id="3.40.1800.20">
    <property type="match status" value="1"/>
</dbReference>
<dbReference type="PROSITE" id="PS51915">
    <property type="entry name" value="ZAD"/>
    <property type="match status" value="1"/>
</dbReference>
<keyword evidence="5 8" id="KW-0862">Zinc</keyword>
<evidence type="ECO:0000313" key="13">
    <source>
        <dbReference type="Proteomes" id="UP000075903"/>
    </source>
</evidence>
<evidence type="ECO:0000256" key="8">
    <source>
        <dbReference type="PROSITE-ProRule" id="PRU01263"/>
    </source>
</evidence>
<dbReference type="GO" id="GO:0008270">
    <property type="term" value="F:zinc ion binding"/>
    <property type="evidence" value="ECO:0007669"/>
    <property type="project" value="UniProtKB-UniRule"/>
</dbReference>
<dbReference type="PROSITE" id="PS50157">
    <property type="entry name" value="ZINC_FINGER_C2H2_2"/>
    <property type="match status" value="3"/>
</dbReference>
<feature type="domain" description="C2H2-type" evidence="10">
    <location>
        <begin position="239"/>
        <end position="266"/>
    </location>
</feature>
<proteinExistence type="predicted"/>
<dbReference type="InterPro" id="IPR013087">
    <property type="entry name" value="Znf_C2H2_type"/>
</dbReference>
<evidence type="ECO:0000256" key="9">
    <source>
        <dbReference type="SAM" id="MobiDB-lite"/>
    </source>
</evidence>
<evidence type="ECO:0000256" key="1">
    <source>
        <dbReference type="ARBA" id="ARBA00004123"/>
    </source>
</evidence>
<feature type="binding site" evidence="8">
    <location>
        <position position="39"/>
    </location>
    <ligand>
        <name>Zn(2+)</name>
        <dbReference type="ChEBI" id="CHEBI:29105"/>
    </ligand>
</feature>
<feature type="domain" description="C2H2-type" evidence="10">
    <location>
        <begin position="267"/>
        <end position="295"/>
    </location>
</feature>
<dbReference type="VEuPathDB" id="VectorBase:AMEM004563"/>
<keyword evidence="2 8" id="KW-0479">Metal-binding</keyword>
<evidence type="ECO:0000256" key="2">
    <source>
        <dbReference type="ARBA" id="ARBA00022723"/>
    </source>
</evidence>
<evidence type="ECO:0000256" key="6">
    <source>
        <dbReference type="ARBA" id="ARBA00023242"/>
    </source>
</evidence>
<protein>
    <submittedName>
        <fullName evidence="12">Uncharacterized protein</fullName>
    </submittedName>
</protein>
<dbReference type="STRING" id="30066.A0A182UVW4"/>
<dbReference type="Proteomes" id="UP000075903">
    <property type="component" value="Unassembled WGS sequence"/>
</dbReference>
<dbReference type="Pfam" id="PF00096">
    <property type="entry name" value="zf-C2H2"/>
    <property type="match status" value="3"/>
</dbReference>
<dbReference type="EnsemblMetazoa" id="AMEM004563-RA">
    <property type="protein sequence ID" value="AMEM004563-PA"/>
    <property type="gene ID" value="AMEM004563"/>
</dbReference>
<name>A0A182UVW4_ANOME</name>
<feature type="domain" description="C2H2-type" evidence="10">
    <location>
        <begin position="180"/>
        <end position="208"/>
    </location>
</feature>
<evidence type="ECO:0000256" key="5">
    <source>
        <dbReference type="ARBA" id="ARBA00022833"/>
    </source>
</evidence>
<evidence type="ECO:0000259" key="10">
    <source>
        <dbReference type="PROSITE" id="PS50157"/>
    </source>
</evidence>
<evidence type="ECO:0000259" key="11">
    <source>
        <dbReference type="PROSITE" id="PS51915"/>
    </source>
</evidence>
<dbReference type="GO" id="GO:0010468">
    <property type="term" value="P:regulation of gene expression"/>
    <property type="evidence" value="ECO:0007669"/>
    <property type="project" value="TreeGrafter"/>
</dbReference>
<feature type="region of interest" description="Disordered" evidence="9">
    <location>
        <begin position="147"/>
        <end position="172"/>
    </location>
</feature>
<organism evidence="12 13">
    <name type="scientific">Anopheles merus</name>
    <name type="common">Mosquito</name>
    <dbReference type="NCBI Taxonomy" id="30066"/>
    <lineage>
        <taxon>Eukaryota</taxon>
        <taxon>Metazoa</taxon>
        <taxon>Ecdysozoa</taxon>
        <taxon>Arthropoda</taxon>
        <taxon>Hexapoda</taxon>
        <taxon>Insecta</taxon>
        <taxon>Pterygota</taxon>
        <taxon>Neoptera</taxon>
        <taxon>Endopterygota</taxon>
        <taxon>Diptera</taxon>
        <taxon>Nematocera</taxon>
        <taxon>Culicoidea</taxon>
        <taxon>Culicidae</taxon>
        <taxon>Anophelinae</taxon>
        <taxon>Anopheles</taxon>
    </lineage>
</organism>
<dbReference type="PROSITE" id="PS00028">
    <property type="entry name" value="ZINC_FINGER_C2H2_1"/>
    <property type="match status" value="3"/>
</dbReference>
<keyword evidence="6" id="KW-0539">Nucleus</keyword>
<dbReference type="GO" id="GO:0005634">
    <property type="term" value="C:nucleus"/>
    <property type="evidence" value="ECO:0007669"/>
    <property type="project" value="UniProtKB-SubCell"/>
</dbReference>
<comment type="subcellular location">
    <subcellularLocation>
        <location evidence="1">Nucleus</location>
    </subcellularLocation>
</comment>
<dbReference type="SMART" id="SM00355">
    <property type="entry name" value="ZnF_C2H2"/>
    <property type="match status" value="4"/>
</dbReference>
<reference evidence="12" key="1">
    <citation type="submission" date="2020-05" db="UniProtKB">
        <authorList>
            <consortium name="EnsemblMetazoa"/>
        </authorList>
    </citation>
    <scope>IDENTIFICATION</scope>
    <source>
        <strain evidence="12">MAF</strain>
    </source>
</reference>
<evidence type="ECO:0000256" key="7">
    <source>
        <dbReference type="PROSITE-ProRule" id="PRU00042"/>
    </source>
</evidence>
<feature type="binding site" evidence="8">
    <location>
        <position position="95"/>
    </location>
    <ligand>
        <name>Zn(2+)</name>
        <dbReference type="ChEBI" id="CHEBI:29105"/>
    </ligand>
</feature>
<dbReference type="PANTHER" id="PTHR16515">
    <property type="entry name" value="PR DOMAIN ZINC FINGER PROTEIN"/>
    <property type="match status" value="1"/>
</dbReference>
<feature type="binding site" evidence="8">
    <location>
        <position position="92"/>
    </location>
    <ligand>
        <name>Zn(2+)</name>
        <dbReference type="ChEBI" id="CHEBI:29105"/>
    </ligand>
</feature>
<feature type="binding site" evidence="8">
    <location>
        <position position="36"/>
    </location>
    <ligand>
        <name>Zn(2+)</name>
        <dbReference type="ChEBI" id="CHEBI:29105"/>
    </ligand>
</feature>
<dbReference type="VEuPathDB" id="VectorBase:AMEM21_009952"/>
<evidence type="ECO:0000256" key="3">
    <source>
        <dbReference type="ARBA" id="ARBA00022737"/>
    </source>
</evidence>